<feature type="non-terminal residue" evidence="1">
    <location>
        <position position="1"/>
    </location>
</feature>
<organism evidence="1 2">
    <name type="scientific">Racocetra persica</name>
    <dbReference type="NCBI Taxonomy" id="160502"/>
    <lineage>
        <taxon>Eukaryota</taxon>
        <taxon>Fungi</taxon>
        <taxon>Fungi incertae sedis</taxon>
        <taxon>Mucoromycota</taxon>
        <taxon>Glomeromycotina</taxon>
        <taxon>Glomeromycetes</taxon>
        <taxon>Diversisporales</taxon>
        <taxon>Gigasporaceae</taxon>
        <taxon>Racocetra</taxon>
    </lineage>
</organism>
<proteinExistence type="predicted"/>
<evidence type="ECO:0000313" key="1">
    <source>
        <dbReference type="EMBL" id="CAG8835200.1"/>
    </source>
</evidence>
<dbReference type="EMBL" id="CAJVQC010111318">
    <property type="protein sequence ID" value="CAG8835200.1"/>
    <property type="molecule type" value="Genomic_DNA"/>
</dbReference>
<feature type="non-terminal residue" evidence="1">
    <location>
        <position position="99"/>
    </location>
</feature>
<evidence type="ECO:0000313" key="2">
    <source>
        <dbReference type="Proteomes" id="UP000789920"/>
    </source>
</evidence>
<gene>
    <name evidence="1" type="ORF">RPERSI_LOCUS29462</name>
</gene>
<protein>
    <submittedName>
        <fullName evidence="1">8282_t:CDS:1</fullName>
    </submittedName>
</protein>
<reference evidence="1" key="1">
    <citation type="submission" date="2021-06" db="EMBL/GenBank/DDBJ databases">
        <authorList>
            <person name="Kallberg Y."/>
            <person name="Tangrot J."/>
            <person name="Rosling A."/>
        </authorList>
    </citation>
    <scope>NUCLEOTIDE SEQUENCE</scope>
    <source>
        <strain evidence="1">MA461A</strain>
    </source>
</reference>
<dbReference type="Proteomes" id="UP000789920">
    <property type="component" value="Unassembled WGS sequence"/>
</dbReference>
<comment type="caution">
    <text evidence="1">The sequence shown here is derived from an EMBL/GenBank/DDBJ whole genome shotgun (WGS) entry which is preliminary data.</text>
</comment>
<accession>A0ACA9SDX3</accession>
<name>A0ACA9SDX3_9GLOM</name>
<keyword evidence="2" id="KW-1185">Reference proteome</keyword>
<sequence length="99" mass="11843">LVFVKRIRDLSHRGQRVKTPEAIVRYLAKYLIKNFRLRKDPEKAKKHGLLPGYRYQAECELARYFELNKEKKLRVKSKARQQAQEPPLKNSYSPIDFIK</sequence>